<dbReference type="Pfam" id="PF02729">
    <property type="entry name" value="OTCace_N"/>
    <property type="match status" value="1"/>
</dbReference>
<dbReference type="SUPFAM" id="SSF53671">
    <property type="entry name" value="Aspartate/ornithine carbamoyltransferase"/>
    <property type="match status" value="1"/>
</dbReference>
<dbReference type="FunFam" id="3.40.50.1370:FF:000008">
    <property type="entry name" value="Ornithine carbamoyltransferase"/>
    <property type="match status" value="1"/>
</dbReference>
<dbReference type="InterPro" id="IPR006131">
    <property type="entry name" value="Asp_carbamoyltransf_Asp/Orn-bd"/>
</dbReference>
<dbReference type="InterPro" id="IPR002292">
    <property type="entry name" value="Orn/put_carbamltrans"/>
</dbReference>
<dbReference type="InterPro" id="IPR006132">
    <property type="entry name" value="Asp/Orn_carbamoyltranf_P-bd"/>
</dbReference>
<dbReference type="InterPro" id="IPR036901">
    <property type="entry name" value="Asp/Orn_carbamoylTrfase_sf"/>
</dbReference>
<evidence type="ECO:0000256" key="4">
    <source>
        <dbReference type="ARBA" id="ARBA00022679"/>
    </source>
</evidence>
<evidence type="ECO:0000256" key="3">
    <source>
        <dbReference type="ARBA" id="ARBA00013007"/>
    </source>
</evidence>
<name>A0A1F7I7N9_9BACT</name>
<feature type="binding site" evidence="6">
    <location>
        <begin position="233"/>
        <end position="234"/>
    </location>
    <ligand>
        <name>L-ornithine</name>
        <dbReference type="ChEBI" id="CHEBI:46911"/>
    </ligand>
</feature>
<feature type="binding site" evidence="6">
    <location>
        <begin position="133"/>
        <end position="136"/>
    </location>
    <ligand>
        <name>carbamoyl phosphate</name>
        <dbReference type="ChEBI" id="CHEBI:58228"/>
    </ligand>
</feature>
<reference evidence="9 10" key="1">
    <citation type="journal article" date="2016" name="Nat. Commun.">
        <title>Thousands of microbial genomes shed light on interconnected biogeochemical processes in an aquifer system.</title>
        <authorList>
            <person name="Anantharaman K."/>
            <person name="Brown C.T."/>
            <person name="Hug L.A."/>
            <person name="Sharon I."/>
            <person name="Castelle C.J."/>
            <person name="Probst A.J."/>
            <person name="Thomas B.C."/>
            <person name="Singh A."/>
            <person name="Wilkins M.J."/>
            <person name="Karaoz U."/>
            <person name="Brodie E.L."/>
            <person name="Williams K.H."/>
            <person name="Hubbard S.S."/>
            <person name="Banfield J.F."/>
        </authorList>
    </citation>
    <scope>NUCLEOTIDE SEQUENCE [LARGE SCALE GENOMIC DNA]</scope>
</reference>
<keyword evidence="6" id="KW-0963">Cytoplasm</keyword>
<evidence type="ECO:0000259" key="7">
    <source>
        <dbReference type="Pfam" id="PF00185"/>
    </source>
</evidence>
<dbReference type="GO" id="GO:0016597">
    <property type="term" value="F:amino acid binding"/>
    <property type="evidence" value="ECO:0007669"/>
    <property type="project" value="InterPro"/>
</dbReference>
<dbReference type="GO" id="GO:0019240">
    <property type="term" value="P:citrulline biosynthetic process"/>
    <property type="evidence" value="ECO:0007669"/>
    <property type="project" value="TreeGrafter"/>
</dbReference>
<accession>A0A1F7I7N9</accession>
<dbReference type="PANTHER" id="PTHR45753:SF3">
    <property type="entry name" value="ORNITHINE TRANSCARBAMYLASE, MITOCHONDRIAL"/>
    <property type="match status" value="1"/>
</dbReference>
<dbReference type="Pfam" id="PF00185">
    <property type="entry name" value="OTCace"/>
    <property type="match status" value="1"/>
</dbReference>
<dbReference type="GO" id="GO:0004585">
    <property type="term" value="F:ornithine carbamoyltransferase activity"/>
    <property type="evidence" value="ECO:0007669"/>
    <property type="project" value="UniProtKB-UniRule"/>
</dbReference>
<dbReference type="PRINTS" id="PR00102">
    <property type="entry name" value="OTCASE"/>
</dbReference>
<dbReference type="GO" id="GO:0042450">
    <property type="term" value="P:L-arginine biosynthetic process via ornithine"/>
    <property type="evidence" value="ECO:0007669"/>
    <property type="project" value="UniProtKB-UniRule"/>
</dbReference>
<feature type="domain" description="Aspartate/ornithine carbamoyltransferase carbamoyl-P binding" evidence="8">
    <location>
        <begin position="6"/>
        <end position="146"/>
    </location>
</feature>
<organism evidence="9 10">
    <name type="scientific">Candidatus Roizmanbacteria bacterium RIFCSPHIGHO2_12_FULL_44_10</name>
    <dbReference type="NCBI Taxonomy" id="1802054"/>
    <lineage>
        <taxon>Bacteria</taxon>
        <taxon>Candidatus Roizmaniibacteriota</taxon>
    </lineage>
</organism>
<comment type="caution">
    <text evidence="9">The sequence shown here is derived from an EMBL/GenBank/DDBJ whole genome shotgun (WGS) entry which is preliminary data.</text>
</comment>
<evidence type="ECO:0000256" key="5">
    <source>
        <dbReference type="ARBA" id="ARBA00048772"/>
    </source>
</evidence>
<dbReference type="NCBIfam" id="NF001986">
    <property type="entry name" value="PRK00779.1"/>
    <property type="match status" value="1"/>
</dbReference>
<dbReference type="GO" id="GO:0005737">
    <property type="term" value="C:cytoplasm"/>
    <property type="evidence" value="ECO:0007669"/>
    <property type="project" value="UniProtKB-SubCell"/>
</dbReference>
<evidence type="ECO:0000256" key="6">
    <source>
        <dbReference type="HAMAP-Rule" id="MF_01109"/>
    </source>
</evidence>
<dbReference type="InterPro" id="IPR006130">
    <property type="entry name" value="Asp/Orn_carbamoylTrfase"/>
</dbReference>
<dbReference type="EC" id="2.1.3.3" evidence="3 6"/>
<dbReference type="PRINTS" id="PR00100">
    <property type="entry name" value="AOTCASE"/>
</dbReference>
<evidence type="ECO:0000259" key="8">
    <source>
        <dbReference type="Pfam" id="PF02729"/>
    </source>
</evidence>
<dbReference type="EMBL" id="MGAE01000020">
    <property type="protein sequence ID" value="OGK39378.1"/>
    <property type="molecule type" value="Genomic_DNA"/>
</dbReference>
<comment type="subcellular location">
    <subcellularLocation>
        <location evidence="6">Cytoplasm</location>
    </subcellularLocation>
</comment>
<feature type="binding site" evidence="6">
    <location>
        <begin position="269"/>
        <end position="270"/>
    </location>
    <ligand>
        <name>carbamoyl phosphate</name>
        <dbReference type="ChEBI" id="CHEBI:58228"/>
    </ligand>
</feature>
<dbReference type="Gene3D" id="3.40.50.1370">
    <property type="entry name" value="Aspartate/ornithine carbamoyltransferase"/>
    <property type="match status" value="2"/>
</dbReference>
<evidence type="ECO:0000313" key="9">
    <source>
        <dbReference type="EMBL" id="OGK39378.1"/>
    </source>
</evidence>
<comment type="caution">
    <text evidence="6">Lacks conserved residue(s) required for the propagation of feature annotation.</text>
</comment>
<feature type="binding site" evidence="6">
    <location>
        <position position="106"/>
    </location>
    <ligand>
        <name>carbamoyl phosphate</name>
        <dbReference type="ChEBI" id="CHEBI:58228"/>
    </ligand>
</feature>
<comment type="catalytic activity">
    <reaction evidence="5 6">
        <text>carbamoyl phosphate + L-ornithine = L-citrulline + phosphate + H(+)</text>
        <dbReference type="Rhea" id="RHEA:19513"/>
        <dbReference type="ChEBI" id="CHEBI:15378"/>
        <dbReference type="ChEBI" id="CHEBI:43474"/>
        <dbReference type="ChEBI" id="CHEBI:46911"/>
        <dbReference type="ChEBI" id="CHEBI:57743"/>
        <dbReference type="ChEBI" id="CHEBI:58228"/>
        <dbReference type="EC" id="2.1.3.3"/>
    </reaction>
</comment>
<feature type="binding site" evidence="6">
    <location>
        <position position="165"/>
    </location>
    <ligand>
        <name>L-ornithine</name>
        <dbReference type="ChEBI" id="CHEBI:46911"/>
    </ligand>
</feature>
<evidence type="ECO:0000256" key="2">
    <source>
        <dbReference type="ARBA" id="ARBA00007805"/>
    </source>
</evidence>
<dbReference type="NCBIfam" id="TIGR00658">
    <property type="entry name" value="orni_carb_tr"/>
    <property type="match status" value="1"/>
</dbReference>
<feature type="binding site" evidence="6">
    <location>
        <position position="229"/>
    </location>
    <ligand>
        <name>L-ornithine</name>
        <dbReference type="ChEBI" id="CHEBI:46911"/>
    </ligand>
</feature>
<dbReference type="Proteomes" id="UP000179024">
    <property type="component" value="Unassembled WGS sequence"/>
</dbReference>
<feature type="binding site" evidence="6">
    <location>
        <position position="297"/>
    </location>
    <ligand>
        <name>carbamoyl phosphate</name>
        <dbReference type="ChEBI" id="CHEBI:58228"/>
    </ligand>
</feature>
<gene>
    <name evidence="9" type="ORF">A3F34_00960</name>
</gene>
<evidence type="ECO:0000256" key="1">
    <source>
        <dbReference type="ARBA" id="ARBA00004975"/>
    </source>
</evidence>
<comment type="similarity">
    <text evidence="2 6">Belongs to the aspartate/ornithine carbamoyltransferase superfamily. OTCase family.</text>
</comment>
<protein>
    <recommendedName>
        <fullName evidence="3 6">Ornithine carbamoyltransferase</fullName>
        <shortName evidence="6">OTCase</shortName>
        <ecNumber evidence="3 6">2.1.3.3</ecNumber>
    </recommendedName>
</protein>
<evidence type="ECO:0000313" key="10">
    <source>
        <dbReference type="Proteomes" id="UP000179024"/>
    </source>
</evidence>
<keyword evidence="4 6" id="KW-0808">Transferase</keyword>
<sequence length="312" mass="34672">MRKIPHFLSITDLSAAEFWQVLKLSKRLKDEHKKTGLNKTLFKNKTLIMIFEKPSLRTRISFESGMTHLGGHAIFLGPSDIGMGSREEPRDVSIVSSSVCDIIMARTFKHETVENLARYSTVPVINALSDLEHPCQILADFMTIWEVKKKLTGLTLAFVGDAENNVTHSLALGCGLLGMNFRVGAPKGYWMKPTVLAQAQALAKKTGVTIQQTTKPQDAVKGADVVITDTWVSMGDEKEKKKRLKIFQPYQVTSKLMKLADKKALFLHCLPAYRGNEVAAEVIDGPQSVVFAEAENRLHAQKGLMVYLLSKS</sequence>
<feature type="domain" description="Aspartate/ornithine carbamoyltransferase Asp/Orn-binding" evidence="7">
    <location>
        <begin position="153"/>
        <end position="308"/>
    </location>
</feature>
<proteinExistence type="inferred from homology"/>
<dbReference type="HAMAP" id="MF_01109">
    <property type="entry name" value="OTCase"/>
    <property type="match status" value="1"/>
</dbReference>
<dbReference type="PANTHER" id="PTHR45753">
    <property type="entry name" value="ORNITHINE CARBAMOYLTRANSFERASE, MITOCHONDRIAL"/>
    <property type="match status" value="1"/>
</dbReference>
<comment type="pathway">
    <text evidence="1">Amino-acid biosynthesis; L-arginine biosynthesis; L-arginine from L-ornithine and carbamoyl phosphate: step 1/3.</text>
</comment>
<dbReference type="InterPro" id="IPR024904">
    <property type="entry name" value="OTCase_ArgI"/>
</dbReference>
<dbReference type="AlphaFoldDB" id="A0A1F7I7N9"/>